<keyword evidence="16" id="KW-1185">Reference proteome</keyword>
<evidence type="ECO:0000256" key="5">
    <source>
        <dbReference type="ARBA" id="ARBA00023015"/>
    </source>
</evidence>
<evidence type="ECO:0000256" key="9">
    <source>
        <dbReference type="ARBA" id="ARBA00023163"/>
    </source>
</evidence>
<dbReference type="InterPro" id="IPR011539">
    <property type="entry name" value="RHD_DNA_bind_dom"/>
</dbReference>
<dbReference type="Pfam" id="PF00023">
    <property type="entry name" value="Ank"/>
    <property type="match status" value="1"/>
</dbReference>
<feature type="compositionally biased region" description="Basic and acidic residues" evidence="12">
    <location>
        <begin position="690"/>
        <end position="700"/>
    </location>
</feature>
<evidence type="ECO:0000259" key="14">
    <source>
        <dbReference type="PROSITE" id="PS50254"/>
    </source>
</evidence>
<dbReference type="InterPro" id="IPR000451">
    <property type="entry name" value="NFkB/Dor"/>
</dbReference>
<dbReference type="InterPro" id="IPR032397">
    <property type="entry name" value="RHD_dimer"/>
</dbReference>
<dbReference type="InterPro" id="IPR030497">
    <property type="entry name" value="NFkB_p100_RHD_N"/>
</dbReference>
<evidence type="ECO:0000256" key="11">
    <source>
        <dbReference type="PROSITE-ProRule" id="PRU00023"/>
    </source>
</evidence>
<keyword evidence="7" id="KW-0238">DNA-binding</keyword>
<evidence type="ECO:0000313" key="16">
    <source>
        <dbReference type="Proteomes" id="UP000694413"/>
    </source>
</evidence>
<feature type="region of interest" description="Disordered" evidence="12">
    <location>
        <begin position="995"/>
        <end position="1020"/>
    </location>
</feature>
<feature type="repeat" description="ANK" evidence="11">
    <location>
        <begin position="932"/>
        <end position="964"/>
    </location>
</feature>
<feature type="transmembrane region" description="Helical" evidence="13">
    <location>
        <begin position="108"/>
        <end position="132"/>
    </location>
</feature>
<evidence type="ECO:0000256" key="8">
    <source>
        <dbReference type="ARBA" id="ARBA00023159"/>
    </source>
</evidence>
<dbReference type="PROSITE" id="PS50254">
    <property type="entry name" value="REL_2"/>
    <property type="match status" value="1"/>
</dbReference>
<evidence type="ECO:0000256" key="2">
    <source>
        <dbReference type="ARBA" id="ARBA00004496"/>
    </source>
</evidence>
<evidence type="ECO:0000256" key="7">
    <source>
        <dbReference type="ARBA" id="ARBA00023125"/>
    </source>
</evidence>
<keyword evidence="4" id="KW-0677">Repeat</keyword>
<dbReference type="SMART" id="SM00429">
    <property type="entry name" value="IPT"/>
    <property type="match status" value="1"/>
</dbReference>
<feature type="repeat" description="ANK" evidence="11">
    <location>
        <begin position="898"/>
        <end position="931"/>
    </location>
</feature>
<feature type="region of interest" description="Disordered" evidence="12">
    <location>
        <begin position="966"/>
        <end position="985"/>
    </location>
</feature>
<dbReference type="InterPro" id="IPR019402">
    <property type="entry name" value="CWH43_N"/>
</dbReference>
<dbReference type="Pfam" id="PF12796">
    <property type="entry name" value="Ank_2"/>
    <property type="match status" value="2"/>
</dbReference>
<feature type="repeat" description="ANK" evidence="11">
    <location>
        <begin position="826"/>
        <end position="847"/>
    </location>
</feature>
<keyword evidence="6 11" id="KW-0040">ANK repeat</keyword>
<gene>
    <name evidence="15" type="primary">NFKB2</name>
</gene>
<dbReference type="InterPro" id="IPR008967">
    <property type="entry name" value="p53-like_TF_DNA-bd_sf"/>
</dbReference>
<protein>
    <submittedName>
        <fullName evidence="15">Nuclear factor kappa B subunit 2</fullName>
    </submittedName>
</protein>
<keyword evidence="10" id="KW-0539">Nucleus</keyword>
<feature type="domain" description="RHD" evidence="14">
    <location>
        <begin position="312"/>
        <end position="501"/>
    </location>
</feature>
<comment type="subcellular location">
    <subcellularLocation>
        <location evidence="2">Cytoplasm</location>
    </subcellularLocation>
    <subcellularLocation>
        <location evidence="1">Nucleus</location>
    </subcellularLocation>
</comment>
<dbReference type="Gene3D" id="1.25.40.20">
    <property type="entry name" value="Ankyrin repeat-containing domain"/>
    <property type="match status" value="1"/>
</dbReference>
<dbReference type="PROSITE" id="PS01204">
    <property type="entry name" value="REL_1"/>
    <property type="match status" value="1"/>
</dbReference>
<dbReference type="InterPro" id="IPR013783">
    <property type="entry name" value="Ig-like_fold"/>
</dbReference>
<feature type="region of interest" description="Disordered" evidence="12">
    <location>
        <begin position="1144"/>
        <end position="1183"/>
    </location>
</feature>
<feature type="transmembrane region" description="Helical" evidence="13">
    <location>
        <begin position="138"/>
        <end position="157"/>
    </location>
</feature>
<evidence type="ECO:0000256" key="12">
    <source>
        <dbReference type="SAM" id="MobiDB-lite"/>
    </source>
</evidence>
<dbReference type="FunFam" id="2.60.40.10:FF:000046">
    <property type="entry name" value="Nuclear factor NF-kappa-B p105 subunit"/>
    <property type="match status" value="1"/>
</dbReference>
<dbReference type="SUPFAM" id="SSF47986">
    <property type="entry name" value="DEATH domain"/>
    <property type="match status" value="1"/>
</dbReference>
<dbReference type="InterPro" id="IPR002110">
    <property type="entry name" value="Ankyrin_rpt"/>
</dbReference>
<reference evidence="15" key="1">
    <citation type="submission" date="2025-08" db="UniProtKB">
        <authorList>
            <consortium name="Ensembl"/>
        </authorList>
    </citation>
    <scope>IDENTIFICATION</scope>
</reference>
<dbReference type="InterPro" id="IPR033926">
    <property type="entry name" value="IPT_NFkappaB"/>
</dbReference>
<dbReference type="Pfam" id="PF16179">
    <property type="entry name" value="RHD_dimer"/>
    <property type="match status" value="1"/>
</dbReference>
<dbReference type="GO" id="GO:0000981">
    <property type="term" value="F:DNA-binding transcription factor activity, RNA polymerase II-specific"/>
    <property type="evidence" value="ECO:0007669"/>
    <property type="project" value="TreeGrafter"/>
</dbReference>
<dbReference type="InterPro" id="IPR014756">
    <property type="entry name" value="Ig_E-set"/>
</dbReference>
<dbReference type="InterPro" id="IPR002909">
    <property type="entry name" value="IPT_dom"/>
</dbReference>
<keyword evidence="13" id="KW-0472">Membrane</keyword>
<dbReference type="SUPFAM" id="SSF81296">
    <property type="entry name" value="E set domains"/>
    <property type="match status" value="1"/>
</dbReference>
<dbReference type="Pfam" id="PF00554">
    <property type="entry name" value="RHD_DNA_bind"/>
    <property type="match status" value="1"/>
</dbReference>
<feature type="repeat" description="ANK" evidence="11">
    <location>
        <begin position="864"/>
        <end position="896"/>
    </location>
</feature>
<keyword evidence="3" id="KW-0963">Cytoplasm</keyword>
<dbReference type="FunFam" id="2.60.40.340:FF:000004">
    <property type="entry name" value="Nuclear factor NF-kappa-B p105 subunit isoform 1"/>
    <property type="match status" value="1"/>
</dbReference>
<evidence type="ECO:0000313" key="15">
    <source>
        <dbReference type="Ensembl" id="ENSZALP00000015835.1"/>
    </source>
</evidence>
<evidence type="ECO:0000256" key="13">
    <source>
        <dbReference type="SAM" id="Phobius"/>
    </source>
</evidence>
<dbReference type="SMART" id="SM00248">
    <property type="entry name" value="ANK"/>
    <property type="match status" value="6"/>
</dbReference>
<evidence type="ECO:0000256" key="4">
    <source>
        <dbReference type="ARBA" id="ARBA00022737"/>
    </source>
</evidence>
<dbReference type="GO" id="GO:0005737">
    <property type="term" value="C:cytoplasm"/>
    <property type="evidence" value="ECO:0007669"/>
    <property type="project" value="UniProtKB-SubCell"/>
</dbReference>
<name>A0A8D2QGU9_ZONAL</name>
<dbReference type="InterPro" id="IPR000488">
    <property type="entry name" value="Death_dom"/>
</dbReference>
<reference evidence="15" key="2">
    <citation type="submission" date="2025-09" db="UniProtKB">
        <authorList>
            <consortium name="Ensembl"/>
        </authorList>
    </citation>
    <scope>IDENTIFICATION</scope>
</reference>
<feature type="transmembrane region" description="Helical" evidence="13">
    <location>
        <begin position="177"/>
        <end position="197"/>
    </location>
</feature>
<dbReference type="SUPFAM" id="SSF48403">
    <property type="entry name" value="Ankyrin repeat"/>
    <property type="match status" value="1"/>
</dbReference>
<dbReference type="PANTHER" id="PTHR24169:SF21">
    <property type="entry name" value="NUCLEAR FACTOR NF-KAPPA-B P100 SUBUNIT"/>
    <property type="match status" value="1"/>
</dbReference>
<dbReference type="Gene3D" id="2.60.40.10">
    <property type="entry name" value="Immunoglobulins"/>
    <property type="match status" value="1"/>
</dbReference>
<evidence type="ECO:0000256" key="10">
    <source>
        <dbReference type="ARBA" id="ARBA00023242"/>
    </source>
</evidence>
<keyword evidence="9" id="KW-0804">Transcription</keyword>
<evidence type="ECO:0000256" key="3">
    <source>
        <dbReference type="ARBA" id="ARBA00022490"/>
    </source>
</evidence>
<dbReference type="GO" id="GO:0000978">
    <property type="term" value="F:RNA polymerase II cis-regulatory region sequence-specific DNA binding"/>
    <property type="evidence" value="ECO:0007669"/>
    <property type="project" value="TreeGrafter"/>
</dbReference>
<dbReference type="CDD" id="cd07934">
    <property type="entry name" value="RHD-n_NFkB2"/>
    <property type="match status" value="1"/>
</dbReference>
<dbReference type="InterPro" id="IPR011029">
    <property type="entry name" value="DEATH-like_dom_sf"/>
</dbReference>
<dbReference type="PANTHER" id="PTHR24169">
    <property type="entry name" value="NUCLEAR FACTOR NF-KAPPA-B PROTEIN"/>
    <property type="match status" value="1"/>
</dbReference>
<accession>A0A8D2QGU9</accession>
<feature type="compositionally biased region" description="Low complexity" evidence="12">
    <location>
        <begin position="966"/>
        <end position="975"/>
    </location>
</feature>
<dbReference type="InterPro" id="IPR036770">
    <property type="entry name" value="Ankyrin_rpt-contain_sf"/>
</dbReference>
<dbReference type="Ensembl" id="ENSZALT00000021243.1">
    <property type="protein sequence ID" value="ENSZALP00000015835.1"/>
    <property type="gene ID" value="ENSZALG00000012921.1"/>
</dbReference>
<keyword evidence="13" id="KW-1133">Transmembrane helix</keyword>
<keyword evidence="5" id="KW-0805">Transcription regulation</keyword>
<dbReference type="GO" id="GO:0007165">
    <property type="term" value="P:signal transduction"/>
    <property type="evidence" value="ECO:0007669"/>
    <property type="project" value="InterPro"/>
</dbReference>
<dbReference type="PROSITE" id="PS50088">
    <property type="entry name" value="ANK_REPEAT"/>
    <property type="match status" value="6"/>
</dbReference>
<dbReference type="InterPro" id="IPR037059">
    <property type="entry name" value="RHD_DNA_bind_dom_sf"/>
</dbReference>
<dbReference type="SMART" id="SM00005">
    <property type="entry name" value="DEATH"/>
    <property type="match status" value="1"/>
</dbReference>
<feature type="compositionally biased region" description="Basic residues" evidence="12">
    <location>
        <begin position="1008"/>
        <end position="1017"/>
    </location>
</feature>
<feature type="transmembrane region" description="Helical" evidence="13">
    <location>
        <begin position="12"/>
        <end position="31"/>
    </location>
</feature>
<feature type="repeat" description="ANK" evidence="11">
    <location>
        <begin position="754"/>
        <end position="776"/>
    </location>
</feature>
<proteinExistence type="predicted"/>
<dbReference type="Gene3D" id="1.10.533.10">
    <property type="entry name" value="Death Domain, Fas"/>
    <property type="match status" value="1"/>
</dbReference>
<feature type="compositionally biased region" description="Acidic residues" evidence="12">
    <location>
        <begin position="976"/>
        <end position="985"/>
    </location>
</feature>
<dbReference type="Gene3D" id="2.60.40.340">
    <property type="entry name" value="Rel homology domain (RHD), DNA-binding domain"/>
    <property type="match status" value="1"/>
</dbReference>
<dbReference type="AlphaFoldDB" id="A0A8D2QGU9"/>
<feature type="repeat" description="ANK" evidence="11">
    <location>
        <begin position="793"/>
        <end position="825"/>
    </location>
</feature>
<dbReference type="Pfam" id="PF00531">
    <property type="entry name" value="Death"/>
    <property type="match status" value="1"/>
</dbReference>
<dbReference type="SUPFAM" id="SSF49417">
    <property type="entry name" value="p53-like transcription factors"/>
    <property type="match status" value="1"/>
</dbReference>
<dbReference type="InterPro" id="IPR030492">
    <property type="entry name" value="RHD_CS"/>
</dbReference>
<dbReference type="Proteomes" id="UP000694413">
    <property type="component" value="Unassembled WGS sequence"/>
</dbReference>
<organism evidence="15 16">
    <name type="scientific">Zonotrichia albicollis</name>
    <name type="common">White-throated sparrow</name>
    <name type="synonym">Fringilla albicollis</name>
    <dbReference type="NCBI Taxonomy" id="44394"/>
    <lineage>
        <taxon>Eukaryota</taxon>
        <taxon>Metazoa</taxon>
        <taxon>Chordata</taxon>
        <taxon>Craniata</taxon>
        <taxon>Vertebrata</taxon>
        <taxon>Euteleostomi</taxon>
        <taxon>Archelosauria</taxon>
        <taxon>Archosauria</taxon>
        <taxon>Dinosauria</taxon>
        <taxon>Saurischia</taxon>
        <taxon>Theropoda</taxon>
        <taxon>Coelurosauria</taxon>
        <taxon>Aves</taxon>
        <taxon>Neognathae</taxon>
        <taxon>Neoaves</taxon>
        <taxon>Telluraves</taxon>
        <taxon>Australaves</taxon>
        <taxon>Passeriformes</taxon>
        <taxon>Passerellidae</taxon>
        <taxon>Zonotrichia</taxon>
    </lineage>
</organism>
<feature type="region of interest" description="Disordered" evidence="12">
    <location>
        <begin position="672"/>
        <end position="700"/>
    </location>
</feature>
<dbReference type="PROSITE" id="PS50297">
    <property type="entry name" value="ANK_REP_REGION"/>
    <property type="match status" value="6"/>
</dbReference>
<keyword evidence="13" id="KW-0812">Transmembrane</keyword>
<dbReference type="Pfam" id="PF10277">
    <property type="entry name" value="Frag1"/>
    <property type="match status" value="1"/>
</dbReference>
<evidence type="ECO:0000256" key="1">
    <source>
        <dbReference type="ARBA" id="ARBA00004123"/>
    </source>
</evidence>
<dbReference type="GO" id="GO:0005634">
    <property type="term" value="C:nucleus"/>
    <property type="evidence" value="ECO:0007669"/>
    <property type="project" value="UniProtKB-SubCell"/>
</dbReference>
<dbReference type="CDD" id="cd01177">
    <property type="entry name" value="IPT_NFkappaB"/>
    <property type="match status" value="1"/>
</dbReference>
<keyword evidence="8" id="KW-0010">Activator</keyword>
<evidence type="ECO:0000256" key="6">
    <source>
        <dbReference type="ARBA" id="ARBA00023043"/>
    </source>
</evidence>
<sequence length="1183" mass="129538">MPGPRMPAWGILPVTLPAFTITGMWIVYAMALSNNHICPVHNWSYNQSCDMDGPSSCCTLDHIPLVSKCGTLPPESCFFSLICSLGSFMVILVGLLRYAHLLERLGPSLLNTLGLATGWVCAAGLTMVGNFQVDHAKVLHYIGAGVAFPTSMLFLLLQSILTYRMAKTRGQYWTGHLRSILTIVAFFTLVFSGVFFIQESFVLQHVAALLRRNAERARRLSPDPAPLLEAAGGFVWSSRPWPQRNSCVVLAVPVAMLGLNGLLRPTSSSSAGGRPRADMDEQFQPCLDGIDYDDFSFDSHMMEQKEPLMETAEGPYLVIIEQPKQRGFRFRYGCEGPSHGGLPGASSEKGRKTYPTVKICNYTGMARIEVDLVTHSDPPRVHAHSLVGKQCNEAGNCVTIVGPKDMTAQFSNLGVLHVTKKNMMEIMKEKLKQQKMRNRSRLLTEVELREIELEAKELKKVMDLSIVRLRFTAYLRDSSGNFTLALQPVISDPIHDSKSPGASNLKISRMDKTAGSVRGGDEVYLLCDKVQKDDIEVRFYEDDENGWQAFGDFSPTDVHKQYAIVFRTPPYHKPKIDRPVTVFLQLKRKRGGDVSDSKQFTYYPVVEDKEEVERKRKKVLPQFPQHFGGGSHMGGAGGGAGGFGSGGGGNLSFPYSSGLTYNSIYSPGPHPVGSYQGGVQMKGPEAEGPESDRQAPAEESTYCKELQKHAQLCQLRMLALARCNARALLDYSVTADPRMLLAVQRHLAASQDENGDTPLHLAIIHEQTAVIKQLIDIIVSIPSQQIINISNNLQQTPLHLAVITKQPQVVQLLLQARADPTLLDRYGNSLLHLALQTGNEEMLRTLLAHLGSAAPYLLRLPSFRGLLPVHLAVKEKSLACLDLLVRTGADVNAVERQSGRTPLHLAVEMENLNMATHLVKKLGADINSRDFAGNTPLHLAAGLGSPTLTKLLLKAGADVLCENDEPMSLSSSEASSDTDTDPEEQELAMDLGEPALAAEPSTSSKLSRQGHRQRRCHTSLDLTRSQKVREILLQASQQGPKAELPTAPQPGKVLSLDSEALQGLEQLLNRDCSGSDWIELAKRLGLCSLVETYKDTPSPSASLLRSYELAGGSLGGLLEALDSMGLHNAVRMLHKTEALEKLQSTELKEDSAYGSESVEEEQAPTLALKPGGELPPSQQPQVH</sequence>
<feature type="transmembrane region" description="Helical" evidence="13">
    <location>
        <begin position="78"/>
        <end position="96"/>
    </location>
</feature>
<dbReference type="PRINTS" id="PR00057">
    <property type="entry name" value="NFKBTNSCPFCT"/>
</dbReference>